<evidence type="ECO:0000313" key="9">
    <source>
        <dbReference type="EMBL" id="GAT34632.1"/>
    </source>
</evidence>
<dbReference type="Pfam" id="PF01850">
    <property type="entry name" value="PIN"/>
    <property type="match status" value="1"/>
</dbReference>
<dbReference type="PANTHER" id="PTHR33653">
    <property type="entry name" value="RIBONUCLEASE VAPC2"/>
    <property type="match status" value="1"/>
</dbReference>
<dbReference type="OrthoDB" id="459334at2"/>
<dbReference type="PANTHER" id="PTHR33653:SF1">
    <property type="entry name" value="RIBONUCLEASE VAPC2"/>
    <property type="match status" value="1"/>
</dbReference>
<accession>A0A146GBR0</accession>
<dbReference type="Proteomes" id="UP000076023">
    <property type="component" value="Unassembled WGS sequence"/>
</dbReference>
<dbReference type="InterPro" id="IPR029060">
    <property type="entry name" value="PIN-like_dom_sf"/>
</dbReference>
<comment type="similarity">
    <text evidence="7">Belongs to the PINc/VapC protein family.</text>
</comment>
<dbReference type="STRING" id="690879.TSACC_23064"/>
<dbReference type="CDD" id="cd18738">
    <property type="entry name" value="PIN_VapC4-5_FitB-like"/>
    <property type="match status" value="1"/>
</dbReference>
<evidence type="ECO:0000256" key="3">
    <source>
        <dbReference type="ARBA" id="ARBA00022722"/>
    </source>
</evidence>
<dbReference type="InterPro" id="IPR002716">
    <property type="entry name" value="PIN_dom"/>
</dbReference>
<proteinExistence type="inferred from homology"/>
<dbReference type="AlphaFoldDB" id="A0A146GBR0"/>
<keyword evidence="3" id="KW-0540">Nuclease</keyword>
<evidence type="ECO:0000256" key="6">
    <source>
        <dbReference type="ARBA" id="ARBA00022842"/>
    </source>
</evidence>
<reference evidence="10" key="1">
    <citation type="journal article" date="2017" name="Genome Announc.">
        <title>Draft Genome Sequence of Terrimicrobium sacchariphilum NM-5T, a Facultative Anaerobic Soil Bacterium of the Class Spartobacteria.</title>
        <authorList>
            <person name="Qiu Y.L."/>
            <person name="Tourlousse D.M."/>
            <person name="Matsuura N."/>
            <person name="Ohashi A."/>
            <person name="Sekiguchi Y."/>
        </authorList>
    </citation>
    <scope>NUCLEOTIDE SEQUENCE [LARGE SCALE GENOMIC DNA]</scope>
    <source>
        <strain evidence="10">NM-5</strain>
    </source>
</reference>
<name>A0A146GBR0_TERSA</name>
<organism evidence="9 10">
    <name type="scientific">Terrimicrobium sacchariphilum</name>
    <dbReference type="NCBI Taxonomy" id="690879"/>
    <lineage>
        <taxon>Bacteria</taxon>
        <taxon>Pseudomonadati</taxon>
        <taxon>Verrucomicrobiota</taxon>
        <taxon>Terrimicrobiia</taxon>
        <taxon>Terrimicrobiales</taxon>
        <taxon>Terrimicrobiaceae</taxon>
        <taxon>Terrimicrobium</taxon>
    </lineage>
</organism>
<comment type="cofactor">
    <cofactor evidence="1">
        <name>Mg(2+)</name>
        <dbReference type="ChEBI" id="CHEBI:18420"/>
    </cofactor>
</comment>
<gene>
    <name evidence="9" type="ORF">TSACC_23064</name>
</gene>
<evidence type="ECO:0000256" key="7">
    <source>
        <dbReference type="ARBA" id="ARBA00038093"/>
    </source>
</evidence>
<evidence type="ECO:0000256" key="1">
    <source>
        <dbReference type="ARBA" id="ARBA00001946"/>
    </source>
</evidence>
<evidence type="ECO:0000256" key="5">
    <source>
        <dbReference type="ARBA" id="ARBA00022801"/>
    </source>
</evidence>
<dbReference type="GO" id="GO:0004518">
    <property type="term" value="F:nuclease activity"/>
    <property type="evidence" value="ECO:0007669"/>
    <property type="project" value="UniProtKB-KW"/>
</dbReference>
<dbReference type="InterPro" id="IPR050556">
    <property type="entry name" value="Type_II_TA_system_RNase"/>
</dbReference>
<dbReference type="GO" id="GO:0016787">
    <property type="term" value="F:hydrolase activity"/>
    <property type="evidence" value="ECO:0007669"/>
    <property type="project" value="UniProtKB-KW"/>
</dbReference>
<keyword evidence="6" id="KW-0460">Magnesium</keyword>
<keyword evidence="10" id="KW-1185">Reference proteome</keyword>
<protein>
    <recommendedName>
        <fullName evidence="8">PIN domain-containing protein</fullName>
    </recommendedName>
</protein>
<dbReference type="EMBL" id="BDCO01000002">
    <property type="protein sequence ID" value="GAT34632.1"/>
    <property type="molecule type" value="Genomic_DNA"/>
</dbReference>
<evidence type="ECO:0000256" key="4">
    <source>
        <dbReference type="ARBA" id="ARBA00022723"/>
    </source>
</evidence>
<keyword evidence="4" id="KW-0479">Metal-binding</keyword>
<dbReference type="InParanoid" id="A0A146GBR0"/>
<keyword evidence="2" id="KW-1277">Toxin-antitoxin system</keyword>
<dbReference type="GO" id="GO:0046872">
    <property type="term" value="F:metal ion binding"/>
    <property type="evidence" value="ECO:0007669"/>
    <property type="project" value="UniProtKB-KW"/>
</dbReference>
<keyword evidence="5" id="KW-0378">Hydrolase</keyword>
<feature type="domain" description="PIN" evidence="8">
    <location>
        <begin position="3"/>
        <end position="105"/>
    </location>
</feature>
<comment type="caution">
    <text evidence="9">The sequence shown here is derived from an EMBL/GenBank/DDBJ whole genome shotgun (WGS) entry which is preliminary data.</text>
</comment>
<dbReference type="SUPFAM" id="SSF88723">
    <property type="entry name" value="PIN domain-like"/>
    <property type="match status" value="1"/>
</dbReference>
<dbReference type="RefSeq" id="WP_075080246.1">
    <property type="nucleotide sequence ID" value="NZ_BDCO01000002.1"/>
</dbReference>
<evidence type="ECO:0000313" key="10">
    <source>
        <dbReference type="Proteomes" id="UP000076023"/>
    </source>
</evidence>
<evidence type="ECO:0000259" key="8">
    <source>
        <dbReference type="Pfam" id="PF01850"/>
    </source>
</evidence>
<evidence type="ECO:0000256" key="2">
    <source>
        <dbReference type="ARBA" id="ARBA00022649"/>
    </source>
</evidence>
<sequence length="123" mass="14096">MRLLDSNIIIYATLSENEWLREWLETEPLAVSQISRVEVLGYHLLKEDERRDLAGFLDALLVIPITTEITDRAIALRQRRKMGLGDSLVAGTAIEAGCELVTRNVEDFRWVEGLRLIDPFESR</sequence>
<dbReference type="Gene3D" id="3.40.50.1010">
    <property type="entry name" value="5'-nuclease"/>
    <property type="match status" value="1"/>
</dbReference>